<comment type="similarity">
    <text evidence="3 9">Belongs to the cytochrome P450 family.</text>
</comment>
<comment type="pathway">
    <text evidence="2">Secondary metabolite biosynthesis.</text>
</comment>
<gene>
    <name evidence="12" type="ORF">AAF712_009836</name>
</gene>
<dbReference type="PANTHER" id="PTHR46300">
    <property type="entry name" value="P450, PUTATIVE (EUROFUNG)-RELATED-RELATED"/>
    <property type="match status" value="1"/>
</dbReference>
<dbReference type="PROSITE" id="PS00086">
    <property type="entry name" value="CYTOCHROME_P450"/>
    <property type="match status" value="1"/>
</dbReference>
<dbReference type="SUPFAM" id="SSF48264">
    <property type="entry name" value="Cytochrome P450"/>
    <property type="match status" value="1"/>
</dbReference>
<evidence type="ECO:0000256" key="11">
    <source>
        <dbReference type="SAM" id="SignalP"/>
    </source>
</evidence>
<dbReference type="PANTHER" id="PTHR46300:SF7">
    <property type="entry name" value="P450, PUTATIVE (EUROFUNG)-RELATED"/>
    <property type="match status" value="1"/>
</dbReference>
<evidence type="ECO:0000256" key="6">
    <source>
        <dbReference type="ARBA" id="ARBA00023002"/>
    </source>
</evidence>
<dbReference type="Proteomes" id="UP001437256">
    <property type="component" value="Unassembled WGS sequence"/>
</dbReference>
<reference evidence="12 13" key="1">
    <citation type="submission" date="2024-05" db="EMBL/GenBank/DDBJ databases">
        <title>A draft genome resource for the thread blight pathogen Marasmius tenuissimus strain MS-2.</title>
        <authorList>
            <person name="Yulfo-Soto G.E."/>
            <person name="Baruah I.K."/>
            <person name="Amoako-Attah I."/>
            <person name="Bukari Y."/>
            <person name="Meinhardt L.W."/>
            <person name="Bailey B.A."/>
            <person name="Cohen S.P."/>
        </authorList>
    </citation>
    <scope>NUCLEOTIDE SEQUENCE [LARGE SCALE GENOMIC DNA]</scope>
    <source>
        <strain evidence="12 13">MS-2</strain>
    </source>
</reference>
<dbReference type="InterPro" id="IPR050364">
    <property type="entry name" value="Cytochrome_P450_fung"/>
</dbReference>
<evidence type="ECO:0000256" key="7">
    <source>
        <dbReference type="ARBA" id="ARBA00023004"/>
    </source>
</evidence>
<dbReference type="InterPro" id="IPR001128">
    <property type="entry name" value="Cyt_P450"/>
</dbReference>
<comment type="cofactor">
    <cofactor evidence="1">
        <name>heme</name>
        <dbReference type="ChEBI" id="CHEBI:30413"/>
    </cofactor>
</comment>
<evidence type="ECO:0000313" key="13">
    <source>
        <dbReference type="Proteomes" id="UP001437256"/>
    </source>
</evidence>
<dbReference type="InterPro" id="IPR017972">
    <property type="entry name" value="Cyt_P450_CS"/>
</dbReference>
<evidence type="ECO:0000256" key="10">
    <source>
        <dbReference type="SAM" id="MobiDB-lite"/>
    </source>
</evidence>
<evidence type="ECO:0000256" key="4">
    <source>
        <dbReference type="ARBA" id="ARBA00022617"/>
    </source>
</evidence>
<keyword evidence="4 9" id="KW-0349">Heme</keyword>
<keyword evidence="7 9" id="KW-0408">Iron</keyword>
<keyword evidence="5 9" id="KW-0479">Metal-binding</keyword>
<evidence type="ECO:0000256" key="1">
    <source>
        <dbReference type="ARBA" id="ARBA00001971"/>
    </source>
</evidence>
<keyword evidence="11" id="KW-0732">Signal</keyword>
<evidence type="ECO:0000313" key="12">
    <source>
        <dbReference type="EMBL" id="KAL0063234.1"/>
    </source>
</evidence>
<organism evidence="12 13">
    <name type="scientific">Marasmius tenuissimus</name>
    <dbReference type="NCBI Taxonomy" id="585030"/>
    <lineage>
        <taxon>Eukaryota</taxon>
        <taxon>Fungi</taxon>
        <taxon>Dikarya</taxon>
        <taxon>Basidiomycota</taxon>
        <taxon>Agaricomycotina</taxon>
        <taxon>Agaricomycetes</taxon>
        <taxon>Agaricomycetidae</taxon>
        <taxon>Agaricales</taxon>
        <taxon>Marasmiineae</taxon>
        <taxon>Marasmiaceae</taxon>
        <taxon>Marasmius</taxon>
    </lineage>
</organism>
<dbReference type="Gene3D" id="1.10.630.10">
    <property type="entry name" value="Cytochrome P450"/>
    <property type="match status" value="1"/>
</dbReference>
<evidence type="ECO:0000256" key="3">
    <source>
        <dbReference type="ARBA" id="ARBA00010617"/>
    </source>
</evidence>
<feature type="signal peptide" evidence="11">
    <location>
        <begin position="1"/>
        <end position="20"/>
    </location>
</feature>
<keyword evidence="13" id="KW-1185">Reference proteome</keyword>
<sequence length="562" mass="63657">MPQNFLLVSSALVAILVSLGLKNFNDRRRRNYPPGPPPSGFITGNMKDIPDKKPWVTYNKWAKEYGLVYLYSRVVGKTLTVVVIIITGDIVHLEALGDHLILLNNLEAANELLEKRSRIYSSRPYAEAGKITGWSFHPGKCLFFSLALNSHSSLDPGLIPYSDEWRQSRRTHQQIFRRLAVEEMLRPSITLCANALVERLFEQPEKFQDHLYVYVRSARHRPNPGLNHKRNYTRYSASPVLRIMYGIVVTSTDDPLLRIAVKAIHTLDEAMHPKFVTMLAWCPFIPNIPKWVPFFGPMRAFIEQTRGYIDALRNEPLKHAEEDVVGGHKLLQLAGAHNSARKKAGRENDSIVANVLRRGIAQGGRSADEVERIKNVASGSFVVTTFFLAMTRNPNSQAKAQKEIDEVVGRDRLPTYEDRKSLPYIEAIYREVMRWHPPGPLGGAHMNTEDDVYKDYYIPKGSLVMGNIWAITRDERRYGPDTDAFKPERFFGADGKLNDDNLIVAFGFGRRVCAGRHLADAVVWLTIATVLACFKINKPKDPETGKEMDVPENYSDGPGVFR</sequence>
<dbReference type="EMBL" id="JBBXMP010000085">
    <property type="protein sequence ID" value="KAL0063234.1"/>
    <property type="molecule type" value="Genomic_DNA"/>
</dbReference>
<dbReference type="PRINTS" id="PR00385">
    <property type="entry name" value="P450"/>
</dbReference>
<evidence type="ECO:0000256" key="2">
    <source>
        <dbReference type="ARBA" id="ARBA00005179"/>
    </source>
</evidence>
<keyword evidence="8 9" id="KW-0503">Monooxygenase</keyword>
<name>A0ABR2ZQU0_9AGAR</name>
<accession>A0ABR2ZQU0</accession>
<dbReference type="Pfam" id="PF00067">
    <property type="entry name" value="p450"/>
    <property type="match status" value="1"/>
</dbReference>
<dbReference type="InterPro" id="IPR036396">
    <property type="entry name" value="Cyt_P450_sf"/>
</dbReference>
<dbReference type="PRINTS" id="PR00463">
    <property type="entry name" value="EP450I"/>
</dbReference>
<protein>
    <recommendedName>
        <fullName evidence="14">Cytochrome P450</fullName>
    </recommendedName>
</protein>
<feature type="region of interest" description="Disordered" evidence="10">
    <location>
        <begin position="542"/>
        <end position="562"/>
    </location>
</feature>
<keyword evidence="6 9" id="KW-0560">Oxidoreductase</keyword>
<comment type="caution">
    <text evidence="12">The sequence shown here is derived from an EMBL/GenBank/DDBJ whole genome shotgun (WGS) entry which is preliminary data.</text>
</comment>
<dbReference type="CDD" id="cd11065">
    <property type="entry name" value="CYP64-like"/>
    <property type="match status" value="1"/>
</dbReference>
<evidence type="ECO:0000256" key="9">
    <source>
        <dbReference type="RuleBase" id="RU000461"/>
    </source>
</evidence>
<evidence type="ECO:0000256" key="5">
    <source>
        <dbReference type="ARBA" id="ARBA00022723"/>
    </source>
</evidence>
<dbReference type="InterPro" id="IPR002401">
    <property type="entry name" value="Cyt_P450_E_grp-I"/>
</dbReference>
<evidence type="ECO:0000256" key="8">
    <source>
        <dbReference type="ARBA" id="ARBA00023033"/>
    </source>
</evidence>
<feature type="chain" id="PRO_5047089935" description="Cytochrome P450" evidence="11">
    <location>
        <begin position="21"/>
        <end position="562"/>
    </location>
</feature>
<evidence type="ECO:0008006" key="14">
    <source>
        <dbReference type="Google" id="ProtNLM"/>
    </source>
</evidence>
<proteinExistence type="inferred from homology"/>